<reference evidence="3 4" key="1">
    <citation type="submission" date="2023-02" db="EMBL/GenBank/DDBJ databases">
        <title>Genome Sequence of L. cardiaca H63T.</title>
        <authorList>
            <person name="Lopez A.E."/>
            <person name="Cianciotto N.P."/>
        </authorList>
    </citation>
    <scope>NUCLEOTIDE SEQUENCE [LARGE SCALE GENOMIC DNA]</scope>
    <source>
        <strain evidence="3 4">H63</strain>
    </source>
</reference>
<evidence type="ECO:0000256" key="1">
    <source>
        <dbReference type="SAM" id="Coils"/>
    </source>
</evidence>
<accession>A0ABY8AQ49</accession>
<dbReference type="Gene3D" id="3.90.550.10">
    <property type="entry name" value="Spore Coat Polysaccharide Biosynthesis Protein SpsA, Chain A"/>
    <property type="match status" value="2"/>
</dbReference>
<dbReference type="Gene3D" id="1.10.150.400">
    <property type="match status" value="1"/>
</dbReference>
<keyword evidence="3" id="KW-0328">Glycosyltransferase</keyword>
<dbReference type="EMBL" id="CP119078">
    <property type="protein sequence ID" value="WED42829.1"/>
    <property type="molecule type" value="Genomic_DNA"/>
</dbReference>
<evidence type="ECO:0000313" key="4">
    <source>
        <dbReference type="Proteomes" id="UP001222087"/>
    </source>
</evidence>
<dbReference type="PANTHER" id="PTHR43685">
    <property type="entry name" value="GLYCOSYLTRANSFERASE"/>
    <property type="match status" value="1"/>
</dbReference>
<dbReference type="Pfam" id="PF00535">
    <property type="entry name" value="Glycos_transf_2"/>
    <property type="match status" value="2"/>
</dbReference>
<protein>
    <submittedName>
        <fullName evidence="3">Glycosyltransferase</fullName>
        <ecNumber evidence="3">2.4.-.-</ecNumber>
    </submittedName>
</protein>
<dbReference type="CDD" id="cd04186">
    <property type="entry name" value="GT_2_like_c"/>
    <property type="match status" value="1"/>
</dbReference>
<dbReference type="Proteomes" id="UP001222087">
    <property type="component" value="Chromosome"/>
</dbReference>
<dbReference type="Gene3D" id="3.40.50.1000">
    <property type="entry name" value="HAD superfamily/HAD-like"/>
    <property type="match status" value="1"/>
</dbReference>
<dbReference type="InterPro" id="IPR023214">
    <property type="entry name" value="HAD_sf"/>
</dbReference>
<dbReference type="SUPFAM" id="SSF56784">
    <property type="entry name" value="HAD-like"/>
    <property type="match status" value="1"/>
</dbReference>
<organism evidence="3 4">
    <name type="scientific">Legionella cardiaca</name>
    <dbReference type="NCBI Taxonomy" id="1071983"/>
    <lineage>
        <taxon>Bacteria</taxon>
        <taxon>Pseudomonadati</taxon>
        <taxon>Pseudomonadota</taxon>
        <taxon>Gammaproteobacteria</taxon>
        <taxon>Legionellales</taxon>
        <taxon>Legionellaceae</taxon>
        <taxon>Legionella</taxon>
    </lineage>
</organism>
<dbReference type="PANTHER" id="PTHR43685:SF2">
    <property type="entry name" value="GLYCOSYLTRANSFERASE 2-LIKE DOMAIN-CONTAINING PROTEIN"/>
    <property type="match status" value="1"/>
</dbReference>
<dbReference type="EC" id="2.4.-.-" evidence="3"/>
<evidence type="ECO:0000313" key="3">
    <source>
        <dbReference type="EMBL" id="WED42829.1"/>
    </source>
</evidence>
<feature type="domain" description="Glycosyltransferase 2-like" evidence="2">
    <location>
        <begin position="1194"/>
        <end position="1354"/>
    </location>
</feature>
<dbReference type="InterPro" id="IPR050834">
    <property type="entry name" value="Glycosyltransf_2"/>
</dbReference>
<keyword evidence="3" id="KW-0808">Transferase</keyword>
<dbReference type="InterPro" id="IPR036412">
    <property type="entry name" value="HAD-like_sf"/>
</dbReference>
<proteinExistence type="predicted"/>
<keyword evidence="1" id="KW-0175">Coiled coil</keyword>
<name>A0ABY8AQ49_9GAMM</name>
<feature type="domain" description="Glycosyltransferase 2-like" evidence="2">
    <location>
        <begin position="1451"/>
        <end position="1637"/>
    </location>
</feature>
<sequence length="1746" mass="201040">MQINPSELNHSMHQILREAYEAITQGKVKLLSLDVFDTLLFRKCSKPSDIFLYQYNLLSAKQLIPLTIEANEWRQLRETAEKEARKTVDNSCSEVTLEEIYSQLPKAMIANTSLQDLIRTELEAEEALIATDPYLLQLIRYAASKNIPYICVSDNYLNKEQLTQLIQTALRKNNIIIPLPQAVFVSAEFKESKASQLFPLVLEQVTFAANEILHIGDNLQADGNAAKYGMKTIHYASSYEWQREIEKLEGELQSQLTETTSLSLGEGWQHLRRKVANFYSQGESINDYRAYGAFVYGPLFYGYSSWCLQKVKQLGIKKIFCFTRESHLLVPLLQEVAQIDAQIEAYPLAISRYFANLIAINKVNVSSLLGLFSGTSIRGDDFFNILGLYNEKVNLPVENEEWLSQDKVKNLLQLIINNEDAVKTITAFIEQQQEEFYNYLTNIGFIQEESVAICDLGGNGTIQKALRKFLRHKQIALHMTGLYLATTANALQLLSEFDTVYSYLIQFGSPERLAVSFFRSPELLENITMPAHGSLKNIENRQPIFSSSLLTVSQIKQAAAMQHGILSFTQLATQYFGDRENHALWSSKRNNTLRSDRDINLQLLIRSVISPTLFELNLFREWQHEYGLGTNQTRHLIPNKQWLLENVGHKPLPLLIEGHNMHQVYWLAAALTDIGGESLRDLFKFAQLEKIATPALENVYLNYESNLYTKLASLEKQLPRNNSTLYDVQPYLLHSLKNFKELILRILNHAQVKTIVVIGVEAGHFLKELCHYAVTVNGKVIAIDPTLSDEFIGQFTTDFTKYFEAFRGTSKFFFATNQGNRSWGTTAFLVDGDHNFATVSFELEAINNFYLKNKTLPLIFLHDTGWPFGHRDLNYTQGVAPLNYTQAQATVGLGVGLEHPIPYKGSNFAICDASLALREGGEENGVMAAIEAFIQTYEDYTTWHVPLIFGLNIIIPKSLTSYNEIANWIIPWTSGLLANIEKNRLEMYFAMINSTHLVYRQAKLEDQLETLQEKYQHTKSELNSLQKKYEPTIEKFKSITDEIEQLANNFTYRLNFKKNLFSFARQWWKKKLYHRNAFKICNKSYFFDANWYLQIYPDVLAAKVNPITHYLKFGAEEGRDPGPFFSTSTYLKNNPQVKISGINPLVHFERTRAQAEKKEYSYQRWIKHHDTLTAIDQKIIKIKVELLKHHPLISVLMPLHNPPKEWLILAIESVLKQLYPYWELCIAEDASTHEEIKEILRAYEKKDSRIKVIYHQETGCSNTVSNRALQRVTGKFIALLNQNDELAIHALYRVAEEINAYPDAVLIYSDEDRIDEKGVRFNPYFKSDWNPDLLLAQNYITHLGIYRQDIVRTIGGFREGYEGSQDYDLALRVIEQISPSQIRHIPQILYHWRKVTNSASKHDYAHIAARKAIQSHLERQKISDAQVVKNPFLPSCHRVIYSLPETLPLVSIIIPTKDKVELLQCCVESILTKTDYPHLEILIVDNNSCEKKTHDYFRELNDSRIKIIPYPIAFNYSKINNFAVTQTQGEILVFLNNDTEIISPEWLKEMLGHTVRPEIGIVGAKLYYADNRIQHAGIICDYRGGAKHIHRQRKKSILKKSQKELRAYLGRTFLTQNFLAVTGACIMMRRAVFEEIGGFDEALAVSFNDVALCFQAYAAGYRILWTPYASLYHHESATRGKPTTKRERIQKREEAIHIRKKWGHLMQKDPFYHPNLSFKKPDCSLASRPRDYSWLKTKNNQMELME</sequence>
<dbReference type="GO" id="GO:0016757">
    <property type="term" value="F:glycosyltransferase activity"/>
    <property type="evidence" value="ECO:0007669"/>
    <property type="project" value="UniProtKB-KW"/>
</dbReference>
<dbReference type="CDD" id="cd04184">
    <property type="entry name" value="GT2_RfbC_Mx_like"/>
    <property type="match status" value="1"/>
</dbReference>
<feature type="coiled-coil region" evidence="1">
    <location>
        <begin position="1001"/>
        <end position="1028"/>
    </location>
</feature>
<dbReference type="RefSeq" id="WP_275088645.1">
    <property type="nucleotide sequence ID" value="NZ_CP119078.1"/>
</dbReference>
<dbReference type="SUPFAM" id="SSF53448">
    <property type="entry name" value="Nucleotide-diphospho-sugar transferases"/>
    <property type="match status" value="2"/>
</dbReference>
<gene>
    <name evidence="3" type="ORF">PXX05_13140</name>
</gene>
<evidence type="ECO:0000259" key="2">
    <source>
        <dbReference type="Pfam" id="PF00535"/>
    </source>
</evidence>
<dbReference type="InterPro" id="IPR029044">
    <property type="entry name" value="Nucleotide-diphossugar_trans"/>
</dbReference>
<keyword evidence="4" id="KW-1185">Reference proteome</keyword>
<dbReference type="InterPro" id="IPR001173">
    <property type="entry name" value="Glyco_trans_2-like"/>
</dbReference>